<dbReference type="Proteomes" id="UP000601435">
    <property type="component" value="Unassembled WGS sequence"/>
</dbReference>
<keyword evidence="2" id="KW-1185">Reference proteome</keyword>
<evidence type="ECO:0000313" key="2">
    <source>
        <dbReference type="Proteomes" id="UP000601435"/>
    </source>
</evidence>
<protein>
    <submittedName>
        <fullName evidence="1">Uncharacterized protein</fullName>
    </submittedName>
</protein>
<dbReference type="AlphaFoldDB" id="A0A812QNL6"/>
<dbReference type="EMBL" id="CAJNJA010017188">
    <property type="protein sequence ID" value="CAE7396098.1"/>
    <property type="molecule type" value="Genomic_DNA"/>
</dbReference>
<reference evidence="1" key="1">
    <citation type="submission" date="2021-02" db="EMBL/GenBank/DDBJ databases">
        <authorList>
            <person name="Dougan E. K."/>
            <person name="Rhodes N."/>
            <person name="Thang M."/>
            <person name="Chan C."/>
        </authorList>
    </citation>
    <scope>NUCLEOTIDE SEQUENCE</scope>
</reference>
<gene>
    <name evidence="1" type="ORF">SNEC2469_LOCUS10807</name>
</gene>
<accession>A0A812QNL6</accession>
<comment type="caution">
    <text evidence="1">The sequence shown here is derived from an EMBL/GenBank/DDBJ whole genome shotgun (WGS) entry which is preliminary data.</text>
</comment>
<proteinExistence type="predicted"/>
<name>A0A812QNL6_9DINO</name>
<organism evidence="1 2">
    <name type="scientific">Symbiodinium necroappetens</name>
    <dbReference type="NCBI Taxonomy" id="1628268"/>
    <lineage>
        <taxon>Eukaryota</taxon>
        <taxon>Sar</taxon>
        <taxon>Alveolata</taxon>
        <taxon>Dinophyceae</taxon>
        <taxon>Suessiales</taxon>
        <taxon>Symbiodiniaceae</taxon>
        <taxon>Symbiodinium</taxon>
    </lineage>
</organism>
<evidence type="ECO:0000313" key="1">
    <source>
        <dbReference type="EMBL" id="CAE7396098.1"/>
    </source>
</evidence>
<sequence length="129" mass="14023">MALTQAVAEGGLKLKFRDGSDLCLQFGGMCELHGAKTIRDGVFYRPRGDNFPSIDACGIPNGEEAKKLYFIQIATGREHIRIQKRHSDRVAVPKDCNGGVDALKHEGRTSGKSVCEQVACAESILDGHH</sequence>